<organism evidence="1 2">
    <name type="scientific">Violaceomyces palustris</name>
    <dbReference type="NCBI Taxonomy" id="1673888"/>
    <lineage>
        <taxon>Eukaryota</taxon>
        <taxon>Fungi</taxon>
        <taxon>Dikarya</taxon>
        <taxon>Basidiomycota</taxon>
        <taxon>Ustilaginomycotina</taxon>
        <taxon>Ustilaginomycetes</taxon>
        <taxon>Violaceomycetales</taxon>
        <taxon>Violaceomycetaceae</taxon>
        <taxon>Violaceomyces</taxon>
    </lineage>
</organism>
<protein>
    <submittedName>
        <fullName evidence="1">Uncharacterized protein</fullName>
    </submittedName>
</protein>
<dbReference type="EMBL" id="KZ820275">
    <property type="protein sequence ID" value="PWN48065.1"/>
    <property type="molecule type" value="Genomic_DNA"/>
</dbReference>
<dbReference type="Proteomes" id="UP000245626">
    <property type="component" value="Unassembled WGS sequence"/>
</dbReference>
<accession>A0ACD0NQK6</accession>
<sequence>MSSTTRTPLTPPLVQPSTATTHHRLPHASNQDQVDSDPLQPVPRAQPLTQIAPSSIPQLDPAALRNAKVLGIEPIPLPPPSQLFHDRPNSPVDRSSPPWQTGASSLALPSSTRIMNDGSARMTSTSPAGRCPNVESTDVCPTGTQSPAESGIRTSLSAGLTPSPLTPVLPQRNCAPTETPSHRAKRSHSLLSTGHGEKPQLMDAGRSQAWSRGFGSDRVFHSAQAFPDSPHLDHGNIMEALRTQEEVAKVPSKVKRAERKLAISKWSASVAEAQEQAQMDQGSCSDSPSRGDSRTEGEPASAPGEPLPHEKRTPSLSSGSSAAESSLAVTTQDAKMAAVKYPSIEAPAIVEGVEDDPPFRAKRRLSNDTGPTGCVSPGLAGMEVDMGSLDHHTASPGAPRSELNRRGLTRSKSSVSSSSSRGRRSSLTPSSSGSSRYLRQERMRSGRMNINLASNEPYTHVEYSPRSHVRAALNLGLEPEPLPLPPLSYYAELNMSPPLSATMGRSPSGLSSSKSQVHLDPISSSVAGLMIKGIQNLTPRTTWSMLQESTSLSDEEPCSSSPRSSFQASPLPAVMEEEPATSERERERHGVEGSQKMVNGSSQHNLVDPGSGCASHPDLSGRRTTLASSRGEEPMGGEAMDDSGLAEAPQSSHDEPAASRSAEEGGIERRQRQQQRCSTLSSPNEIARRRGWATMEGGAAGMYDGDDRGDVDDGVRHRPWSGTSGSTDRGNHQSGKGGNHRGPSFKPPVSSRRDYFGDWERIRGLRL</sequence>
<proteinExistence type="predicted"/>
<keyword evidence="2" id="KW-1185">Reference proteome</keyword>
<gene>
    <name evidence="1" type="ORF">IE53DRAFT_370928</name>
</gene>
<evidence type="ECO:0000313" key="1">
    <source>
        <dbReference type="EMBL" id="PWN48065.1"/>
    </source>
</evidence>
<reference evidence="1 2" key="1">
    <citation type="journal article" date="2018" name="Mol. Biol. Evol.">
        <title>Broad Genomic Sampling Reveals a Smut Pathogenic Ancestry of the Fungal Clade Ustilaginomycotina.</title>
        <authorList>
            <person name="Kijpornyongpan T."/>
            <person name="Mondo S.J."/>
            <person name="Barry K."/>
            <person name="Sandor L."/>
            <person name="Lee J."/>
            <person name="Lipzen A."/>
            <person name="Pangilinan J."/>
            <person name="LaButti K."/>
            <person name="Hainaut M."/>
            <person name="Henrissat B."/>
            <person name="Grigoriev I.V."/>
            <person name="Spatafora J.W."/>
            <person name="Aime M.C."/>
        </authorList>
    </citation>
    <scope>NUCLEOTIDE SEQUENCE [LARGE SCALE GENOMIC DNA]</scope>
    <source>
        <strain evidence="1 2">SA 807</strain>
    </source>
</reference>
<name>A0ACD0NQK6_9BASI</name>
<evidence type="ECO:0000313" key="2">
    <source>
        <dbReference type="Proteomes" id="UP000245626"/>
    </source>
</evidence>